<accession>A0A2Z6E001</accession>
<evidence type="ECO:0008006" key="3">
    <source>
        <dbReference type="Google" id="ProtNLM"/>
    </source>
</evidence>
<gene>
    <name evidence="1" type="ORF">HPTL_1670</name>
</gene>
<name>A0A2Z6E001_HYDTE</name>
<protein>
    <recommendedName>
        <fullName evidence="3">DUF4276 domain-containing protein</fullName>
    </recommendedName>
</protein>
<dbReference type="RefSeq" id="WP_119335616.1">
    <property type="nucleotide sequence ID" value="NZ_AP018558.1"/>
</dbReference>
<reference evidence="1 2" key="1">
    <citation type="submission" date="2018-04" db="EMBL/GenBank/DDBJ databases">
        <title>Complete genome sequence of Hydrogenophilus thermoluteolus TH-1.</title>
        <authorList>
            <person name="Arai H."/>
        </authorList>
    </citation>
    <scope>NUCLEOTIDE SEQUENCE [LARGE SCALE GENOMIC DNA]</scope>
    <source>
        <strain evidence="1 2">TH-1</strain>
    </source>
</reference>
<proteinExistence type="predicted"/>
<dbReference type="KEGG" id="htl:HPTL_1670"/>
<dbReference type="NCBIfam" id="NF047734">
    <property type="entry name" value="antiphage_MADS4"/>
    <property type="match status" value="1"/>
</dbReference>
<dbReference type="Proteomes" id="UP000262004">
    <property type="component" value="Chromosome"/>
</dbReference>
<dbReference type="OrthoDB" id="9803665at2"/>
<keyword evidence="2" id="KW-1185">Reference proteome</keyword>
<evidence type="ECO:0000313" key="2">
    <source>
        <dbReference type="Proteomes" id="UP000262004"/>
    </source>
</evidence>
<dbReference type="EMBL" id="AP018558">
    <property type="protein sequence ID" value="BBD77928.1"/>
    <property type="molecule type" value="Genomic_DNA"/>
</dbReference>
<dbReference type="InterPro" id="IPR059210">
    <property type="entry name" value="MADS4-like"/>
</dbReference>
<evidence type="ECO:0000313" key="1">
    <source>
        <dbReference type="EMBL" id="BBD77928.1"/>
    </source>
</evidence>
<organism evidence="1 2">
    <name type="scientific">Hydrogenophilus thermoluteolus</name>
    <name type="common">Pseudomonas hydrogenothermophila</name>
    <dbReference type="NCBI Taxonomy" id="297"/>
    <lineage>
        <taxon>Bacteria</taxon>
        <taxon>Pseudomonadati</taxon>
        <taxon>Pseudomonadota</taxon>
        <taxon>Hydrogenophilia</taxon>
        <taxon>Hydrogenophilales</taxon>
        <taxon>Hydrogenophilaceae</taxon>
        <taxon>Hydrogenophilus</taxon>
    </lineage>
</organism>
<sequence>MKDLLLYVADADAQAFMNSLLNKPLALGIRQITFDIERHPQRDSGMVQSGPELTRMKKGKYQKALLTWDHHGSGRDHNQSPEQVRDEIQNKLDSYTWSGNSSITIFVPELEQWLWYCENALISYCGISAEQLNTWLADRSSKLGKPVDVLKAEQPKELFEYVMRERLKRTISPRDFAEIGKLAGVKGLMDCETFRSVVDVLRTWFPQ</sequence>
<dbReference type="AlphaFoldDB" id="A0A2Z6E001"/>